<proteinExistence type="predicted"/>
<sequence length="301" mass="32317">MSHKVFAEVLPTKFREVQSCTDEDGSVASGGPSLSPTLKSLAIPIGAEWLSITPRNFAGGAGTMRFALAPRLTIIVTTDLLATNTQIGRSEPTTITTRPTQDISDEMQDGDQENFAIDSIDTIANKNAIYIGAPLPFRGATVDIGTGPNGTGSRVLTVKYWDGGAWTSASATDNTKDGTASMAVDGTVTWSVPAKWTRETLIKIGDTSIEETWSRTKLYWTRWEWNGALDSDTDVRQIKALSRSTNYAELTEGQPLEFSINPSDVSTLEVLTDAGTANVIVNAGVLGSNIVGKLPKKFRVI</sequence>
<accession>A0A0F9GR14</accession>
<evidence type="ECO:0000313" key="1">
    <source>
        <dbReference type="EMBL" id="KKL71875.1"/>
    </source>
</evidence>
<dbReference type="EMBL" id="LAZR01025452">
    <property type="protein sequence ID" value="KKL71875.1"/>
    <property type="molecule type" value="Genomic_DNA"/>
</dbReference>
<reference evidence="1" key="1">
    <citation type="journal article" date="2015" name="Nature">
        <title>Complex archaea that bridge the gap between prokaryotes and eukaryotes.</title>
        <authorList>
            <person name="Spang A."/>
            <person name="Saw J.H."/>
            <person name="Jorgensen S.L."/>
            <person name="Zaremba-Niedzwiedzka K."/>
            <person name="Martijn J."/>
            <person name="Lind A.E."/>
            <person name="van Eijk R."/>
            <person name="Schleper C."/>
            <person name="Guy L."/>
            <person name="Ettema T.J."/>
        </authorList>
    </citation>
    <scope>NUCLEOTIDE SEQUENCE</scope>
</reference>
<comment type="caution">
    <text evidence="1">The sequence shown here is derived from an EMBL/GenBank/DDBJ whole genome shotgun (WGS) entry which is preliminary data.</text>
</comment>
<organism evidence="1">
    <name type="scientific">marine sediment metagenome</name>
    <dbReference type="NCBI Taxonomy" id="412755"/>
    <lineage>
        <taxon>unclassified sequences</taxon>
        <taxon>metagenomes</taxon>
        <taxon>ecological metagenomes</taxon>
    </lineage>
</organism>
<name>A0A0F9GR14_9ZZZZ</name>
<dbReference type="AlphaFoldDB" id="A0A0F9GR14"/>
<protein>
    <submittedName>
        <fullName evidence="1">Uncharacterized protein</fullName>
    </submittedName>
</protein>
<gene>
    <name evidence="1" type="ORF">LCGC14_2090540</name>
</gene>